<accession>A0A2J7THN6</accession>
<name>A0A2J7THN6_METSI</name>
<proteinExistence type="predicted"/>
<organism evidence="1 2">
    <name type="scientific">Methylocella silvestris</name>
    <dbReference type="NCBI Taxonomy" id="199596"/>
    <lineage>
        <taxon>Bacteria</taxon>
        <taxon>Pseudomonadati</taxon>
        <taxon>Pseudomonadota</taxon>
        <taxon>Alphaproteobacteria</taxon>
        <taxon>Hyphomicrobiales</taxon>
        <taxon>Beijerinckiaceae</taxon>
        <taxon>Methylocella</taxon>
    </lineage>
</organism>
<dbReference type="AlphaFoldDB" id="A0A2J7THN6"/>
<reference evidence="1 2" key="1">
    <citation type="submission" date="2017-10" db="EMBL/GenBank/DDBJ databases">
        <title>Genome announcement of Methylocella silvestris TVC from permafrost.</title>
        <authorList>
            <person name="Wang J."/>
            <person name="Geng K."/>
            <person name="Ul-Haque F."/>
            <person name="Crombie A.T."/>
            <person name="Street L.E."/>
            <person name="Wookey P.A."/>
            <person name="Murrell J.C."/>
            <person name="Pratscher J."/>
        </authorList>
    </citation>
    <scope>NUCLEOTIDE SEQUENCE [LARGE SCALE GENOMIC DNA]</scope>
    <source>
        <strain evidence="1 2">TVC</strain>
    </source>
</reference>
<gene>
    <name evidence="1" type="ORF">CR492_09190</name>
</gene>
<evidence type="ECO:0000313" key="2">
    <source>
        <dbReference type="Proteomes" id="UP000236286"/>
    </source>
</evidence>
<dbReference type="Proteomes" id="UP000236286">
    <property type="component" value="Unassembled WGS sequence"/>
</dbReference>
<dbReference type="EMBL" id="PDZR01000008">
    <property type="protein sequence ID" value="PNG26284.1"/>
    <property type="molecule type" value="Genomic_DNA"/>
</dbReference>
<protein>
    <submittedName>
        <fullName evidence="1">Uncharacterized protein</fullName>
    </submittedName>
</protein>
<comment type="caution">
    <text evidence="1">The sequence shown here is derived from an EMBL/GenBank/DDBJ whole genome shotgun (WGS) entry which is preliminary data.</text>
</comment>
<sequence>MIGPVCAPFVSDDRRENLQIEVDSIAVAKAGGGVFSGVKDRATRQIRLAIVKLPHLRGLPSPGGMAFYE</sequence>
<evidence type="ECO:0000313" key="1">
    <source>
        <dbReference type="EMBL" id="PNG26284.1"/>
    </source>
</evidence>